<dbReference type="OrthoDB" id="121194at2759"/>
<reference evidence="1" key="1">
    <citation type="submission" date="2013-11" db="EMBL/GenBank/DDBJ databases">
        <title>The Genome Sequence of Phytophthora parasitica CHvinca01.</title>
        <authorList>
            <consortium name="The Broad Institute Genomics Platform"/>
            <person name="Russ C."/>
            <person name="Tyler B."/>
            <person name="Panabieres F."/>
            <person name="Shan W."/>
            <person name="Tripathy S."/>
            <person name="Grunwald N."/>
            <person name="Machado M."/>
            <person name="Johnson C.S."/>
            <person name="Arredondo F."/>
            <person name="Hong C."/>
            <person name="Coffey M."/>
            <person name="Young S.K."/>
            <person name="Zeng Q."/>
            <person name="Gargeya S."/>
            <person name="Fitzgerald M."/>
            <person name="Abouelleil A."/>
            <person name="Alvarado L."/>
            <person name="Chapman S.B."/>
            <person name="Gainer-Dewar J."/>
            <person name="Goldberg J."/>
            <person name="Griggs A."/>
            <person name="Gujja S."/>
            <person name="Hansen M."/>
            <person name="Howarth C."/>
            <person name="Imamovic A."/>
            <person name="Ireland A."/>
            <person name="Larimer J."/>
            <person name="McCowan C."/>
            <person name="Murphy C."/>
            <person name="Pearson M."/>
            <person name="Poon T.W."/>
            <person name="Priest M."/>
            <person name="Roberts A."/>
            <person name="Saif S."/>
            <person name="Shea T."/>
            <person name="Sykes S."/>
            <person name="Wortman J."/>
            <person name="Nusbaum C."/>
            <person name="Birren B."/>
        </authorList>
    </citation>
    <scope>NUCLEOTIDE SEQUENCE [LARGE SCALE GENOMIC DNA]</scope>
    <source>
        <strain evidence="1">CHvinca01</strain>
    </source>
</reference>
<dbReference type="AlphaFoldDB" id="W2KE26"/>
<dbReference type="EMBL" id="KI682012">
    <property type="protein sequence ID" value="ETL83501.1"/>
    <property type="molecule type" value="Genomic_DNA"/>
</dbReference>
<dbReference type="Proteomes" id="UP000054423">
    <property type="component" value="Unassembled WGS sequence"/>
</dbReference>
<protein>
    <submittedName>
        <fullName evidence="1">Uncharacterized protein</fullName>
    </submittedName>
</protein>
<evidence type="ECO:0000313" key="1">
    <source>
        <dbReference type="EMBL" id="ETL83501.1"/>
    </source>
</evidence>
<dbReference type="VEuPathDB" id="FungiDB:PPTG_06832"/>
<proteinExistence type="predicted"/>
<sequence length="159" mass="18167">MLLLVQNKISQILGRRLTRSENDDEMGSLLLEVKFQFAADGDHFDVSDNASAVRKLIGKTYGNTVQVKQDPFHVITRFSEKVKSKPARKFLCKQLKKVMYDVNQELRAPTDMETRLRDELSRIRIEELSCTEAESKGCIESNVQQIVRGDLMLSQTCTL</sequence>
<accession>W2KE26</accession>
<organism evidence="1">
    <name type="scientific">Phytophthora nicotianae</name>
    <name type="common">Potato buckeye rot agent</name>
    <name type="synonym">Phytophthora parasitica</name>
    <dbReference type="NCBI Taxonomy" id="4792"/>
    <lineage>
        <taxon>Eukaryota</taxon>
        <taxon>Sar</taxon>
        <taxon>Stramenopiles</taxon>
        <taxon>Oomycota</taxon>
        <taxon>Peronosporomycetes</taxon>
        <taxon>Peronosporales</taxon>
        <taxon>Peronosporaceae</taxon>
        <taxon>Phytophthora</taxon>
    </lineage>
</organism>
<name>W2KE26_PHYNI</name>
<gene>
    <name evidence="1" type="ORF">L917_16556</name>
</gene>